<dbReference type="SUPFAM" id="SSF48695">
    <property type="entry name" value="Multiheme cytochromes"/>
    <property type="match status" value="1"/>
</dbReference>
<dbReference type="STRING" id="1888891.DSOL_1046"/>
<comment type="caution">
    <text evidence="2">The sequence shown here is derived from an EMBL/GenBank/DDBJ whole genome shotgun (WGS) entry which is preliminary data.</text>
</comment>
<dbReference type="PANTHER" id="PTHR35038:SF8">
    <property type="entry name" value="C-TYPE POLYHEME CYTOCHROME OMCC"/>
    <property type="match status" value="1"/>
</dbReference>
<organism evidence="2 3">
    <name type="scientific">Desulfosporosinus metallidurans</name>
    <dbReference type="NCBI Taxonomy" id="1888891"/>
    <lineage>
        <taxon>Bacteria</taxon>
        <taxon>Bacillati</taxon>
        <taxon>Bacillota</taxon>
        <taxon>Clostridia</taxon>
        <taxon>Eubacteriales</taxon>
        <taxon>Desulfitobacteriaceae</taxon>
        <taxon>Desulfosporosinus</taxon>
    </lineage>
</organism>
<dbReference type="PANTHER" id="PTHR35038">
    <property type="entry name" value="DISSIMILATORY SULFITE REDUCTASE SIRA"/>
    <property type="match status" value="1"/>
</dbReference>
<dbReference type="AlphaFoldDB" id="A0A1Q8R034"/>
<name>A0A1Q8R034_9FIRM</name>
<proteinExistence type="predicted"/>
<protein>
    <submittedName>
        <fullName evidence="2">Cytochrome c family protein</fullName>
    </submittedName>
</protein>
<dbReference type="OrthoDB" id="9788513at2"/>
<gene>
    <name evidence="2" type="ORF">DSOL_1046</name>
</gene>
<accession>A0A1Q8R034</accession>
<sequence length="492" mass="54963">MFKKFMLNCRQVSQHFEWILLGSVLLLLAMFIGVIWANSHPSWETWQINYYRSQVVQLDRKIMATQNPVLRGDLEQQRKNMKGKQPEIRSLTLPNGTVERCQTCHLGIEEISDSHPTETFGCVVCHGGNALSLDQDQAHAGMYGAGHPGQLEVSQLSCGSQNSNGQCHSGHARSEDNQVDLVPTSLMANKGGELSMVRYMRGLDVSPKISVKSGGTASQVPTPLNGQPLEQNLQHNCLELCHQSKGKLPWLDSSANGCESCHVLTNWNHTYQGQDVTIPKSEVGHGLTHRLTTQIPFTQCNQCHNQGMPDLYNIQFKARPDLARVKVSSGPNQESLDDRLQNAYQPGMVFTQCEVELDCIDCHTRQDVMGDGHLYAWEYQTVKIQCFDCHGTKKTTPAARTVSSLDDLAFEEEQVNPNFPRLKIGDQLLKTAKGEELPYIRRDAEGWVLNSKVKGERYLIPLVNGSACQQDPKRQTSNDCHKCHDVSGNLVK</sequence>
<dbReference type="EMBL" id="MLBF01000005">
    <property type="protein sequence ID" value="OLN32935.1"/>
    <property type="molecule type" value="Genomic_DNA"/>
</dbReference>
<evidence type="ECO:0000313" key="3">
    <source>
        <dbReference type="Proteomes" id="UP000186102"/>
    </source>
</evidence>
<dbReference type="InterPro" id="IPR051829">
    <property type="entry name" value="Multiheme_Cytochr_ET"/>
</dbReference>
<evidence type="ECO:0000256" key="1">
    <source>
        <dbReference type="ARBA" id="ARBA00022729"/>
    </source>
</evidence>
<dbReference type="RefSeq" id="WP_139314388.1">
    <property type="nucleotide sequence ID" value="NZ_MLBF01000005.1"/>
</dbReference>
<keyword evidence="3" id="KW-1185">Reference proteome</keyword>
<dbReference type="Proteomes" id="UP000186102">
    <property type="component" value="Unassembled WGS sequence"/>
</dbReference>
<evidence type="ECO:0000313" key="2">
    <source>
        <dbReference type="EMBL" id="OLN32935.1"/>
    </source>
</evidence>
<reference evidence="2 3" key="1">
    <citation type="submission" date="2016-09" db="EMBL/GenBank/DDBJ databases">
        <title>Complete genome of Desulfosporosinus sp. OL.</title>
        <authorList>
            <person name="Mardanov A."/>
            <person name="Beletsky A."/>
            <person name="Panova A."/>
            <person name="Karnachuk O."/>
            <person name="Ravin N."/>
        </authorList>
    </citation>
    <scope>NUCLEOTIDE SEQUENCE [LARGE SCALE GENOMIC DNA]</scope>
    <source>
        <strain evidence="2 3">OL</strain>
    </source>
</reference>
<dbReference type="InterPro" id="IPR036280">
    <property type="entry name" value="Multihaem_cyt_sf"/>
</dbReference>
<keyword evidence="1" id="KW-0732">Signal</keyword>